<proteinExistence type="predicted"/>
<accession>A0A6A6U848</accession>
<sequence>MAGHTIDTDARQRSASIKMEIANGFLNGNGVKSGGPVTNGQTQPSYSFTFADFFRVCSRYELEWAIEETANFLAVKLNATSAGASSGQKSIKESVWLPENVPVDMGRRHIAWPESDQTPSTRAVSLFLGGLSALSLDRANAVTNDPKAKATKVRSKLTTLTALLAIQKRLLTKTNGLAGDSIQHGADALAALEDISINEEDEVSVKNETRLEDTGLLVNRHKRSDSGRQMYLGVRDNHPAIKPIPGAIVVTRPARIERESTSSPTSTLVIPSAGRSSRFPGHKPKWLLTMPNGLLMVVDAIAKLNLTQVHRIVLGVLKEHVEKYCSSDVSALIRAFEDGSPEIANLDLTIVVIDTETIDQVQTVECILKHAKVSGPIFLKDCDNQFACAIPGVDAIATLEIDKDMQNLNIPGGKSYADVDRQGVIHNIVEKVILGPNFCVGGYSFGEARDFLDHVAKARNFQRISYATKVELAVSDVVWLKMITSWLGITTTTDAKPLNFLSIPVHAYEDWGTVGAWEAYCRTFRSLFVDIDGTLVKNAGGYFGQIWGQKPPLNRSVEHLRGLYEKGRTQIILTTSRTEAFREATLKQLEEHGIPYHQIVFGMFHCQRVIVNDYAKTNPFPSATAVNLRRDGDELPEILGTY</sequence>
<organism evidence="1 2">
    <name type="scientific">Microthyrium microscopicum</name>
    <dbReference type="NCBI Taxonomy" id="703497"/>
    <lineage>
        <taxon>Eukaryota</taxon>
        <taxon>Fungi</taxon>
        <taxon>Dikarya</taxon>
        <taxon>Ascomycota</taxon>
        <taxon>Pezizomycotina</taxon>
        <taxon>Dothideomycetes</taxon>
        <taxon>Dothideomycetes incertae sedis</taxon>
        <taxon>Microthyriales</taxon>
        <taxon>Microthyriaceae</taxon>
        <taxon>Microthyrium</taxon>
    </lineage>
</organism>
<dbReference type="SUPFAM" id="SSF56784">
    <property type="entry name" value="HAD-like"/>
    <property type="match status" value="1"/>
</dbReference>
<dbReference type="AlphaFoldDB" id="A0A6A6U848"/>
<evidence type="ECO:0000313" key="1">
    <source>
        <dbReference type="EMBL" id="KAF2668332.1"/>
    </source>
</evidence>
<dbReference type="OrthoDB" id="3941042at2759"/>
<dbReference type="InterPro" id="IPR036412">
    <property type="entry name" value="HAD-like_sf"/>
</dbReference>
<reference evidence="1" key="1">
    <citation type="journal article" date="2020" name="Stud. Mycol.">
        <title>101 Dothideomycetes genomes: a test case for predicting lifestyles and emergence of pathogens.</title>
        <authorList>
            <person name="Haridas S."/>
            <person name="Albert R."/>
            <person name="Binder M."/>
            <person name="Bloem J."/>
            <person name="Labutti K."/>
            <person name="Salamov A."/>
            <person name="Andreopoulos B."/>
            <person name="Baker S."/>
            <person name="Barry K."/>
            <person name="Bills G."/>
            <person name="Bluhm B."/>
            <person name="Cannon C."/>
            <person name="Castanera R."/>
            <person name="Culley D."/>
            <person name="Daum C."/>
            <person name="Ezra D."/>
            <person name="Gonzalez J."/>
            <person name="Henrissat B."/>
            <person name="Kuo A."/>
            <person name="Liang C."/>
            <person name="Lipzen A."/>
            <person name="Lutzoni F."/>
            <person name="Magnuson J."/>
            <person name="Mondo S."/>
            <person name="Nolan M."/>
            <person name="Ohm R."/>
            <person name="Pangilinan J."/>
            <person name="Park H.-J."/>
            <person name="Ramirez L."/>
            <person name="Alfaro M."/>
            <person name="Sun H."/>
            <person name="Tritt A."/>
            <person name="Yoshinaga Y."/>
            <person name="Zwiers L.-H."/>
            <person name="Turgeon B."/>
            <person name="Goodwin S."/>
            <person name="Spatafora J."/>
            <person name="Crous P."/>
            <person name="Grigoriev I."/>
        </authorList>
    </citation>
    <scope>NUCLEOTIDE SEQUENCE</scope>
    <source>
        <strain evidence="1">CBS 115976</strain>
    </source>
</reference>
<dbReference type="Proteomes" id="UP000799302">
    <property type="component" value="Unassembled WGS sequence"/>
</dbReference>
<name>A0A6A6U848_9PEZI</name>
<gene>
    <name evidence="1" type="ORF">BT63DRAFT_425652</name>
</gene>
<dbReference type="Gene3D" id="3.40.50.1000">
    <property type="entry name" value="HAD superfamily/HAD-like"/>
    <property type="match status" value="1"/>
</dbReference>
<dbReference type="SUPFAM" id="SSF53448">
    <property type="entry name" value="Nucleotide-diphospho-sugar transferases"/>
    <property type="match status" value="1"/>
</dbReference>
<dbReference type="Gene3D" id="3.90.550.10">
    <property type="entry name" value="Spore Coat Polysaccharide Biosynthesis Protein SpsA, Chain A"/>
    <property type="match status" value="1"/>
</dbReference>
<protein>
    <submittedName>
        <fullName evidence="1">Uncharacterized protein</fullName>
    </submittedName>
</protein>
<evidence type="ECO:0000313" key="2">
    <source>
        <dbReference type="Proteomes" id="UP000799302"/>
    </source>
</evidence>
<dbReference type="EMBL" id="MU004236">
    <property type="protein sequence ID" value="KAF2668332.1"/>
    <property type="molecule type" value="Genomic_DNA"/>
</dbReference>
<dbReference type="InterPro" id="IPR023214">
    <property type="entry name" value="HAD_sf"/>
</dbReference>
<keyword evidence="2" id="KW-1185">Reference proteome</keyword>
<dbReference type="InterPro" id="IPR029044">
    <property type="entry name" value="Nucleotide-diphossugar_trans"/>
</dbReference>